<evidence type="ECO:0000313" key="2">
    <source>
        <dbReference type="Proteomes" id="UP000636661"/>
    </source>
</evidence>
<dbReference type="AlphaFoldDB" id="A0A918I3G2"/>
<dbReference type="Gene3D" id="3.40.50.850">
    <property type="entry name" value="Isochorismatase-like"/>
    <property type="match status" value="1"/>
</dbReference>
<sequence>MANRALLVMDVQRDIVGVADDGSGYLPRLRRAIDGARAANIPVIYVVIALRPGFPEVGSRNRALAVIAREAYTSRATPAPRSTLRSRPGPVRWWSSRGGRARSRAAISTWC</sequence>
<proteinExistence type="predicted"/>
<dbReference type="EMBL" id="BMTP01000021">
    <property type="protein sequence ID" value="GGU63139.1"/>
    <property type="molecule type" value="Genomic_DNA"/>
</dbReference>
<evidence type="ECO:0008006" key="3">
    <source>
        <dbReference type="Google" id="ProtNLM"/>
    </source>
</evidence>
<dbReference type="Proteomes" id="UP000636661">
    <property type="component" value="Unassembled WGS sequence"/>
</dbReference>
<dbReference type="InterPro" id="IPR036380">
    <property type="entry name" value="Isochorismatase-like_sf"/>
</dbReference>
<reference evidence="1" key="1">
    <citation type="journal article" date="2014" name="Int. J. Syst. Evol. Microbiol.">
        <title>Complete genome sequence of Corynebacterium casei LMG S-19264T (=DSM 44701T), isolated from a smear-ripened cheese.</title>
        <authorList>
            <consortium name="US DOE Joint Genome Institute (JGI-PGF)"/>
            <person name="Walter F."/>
            <person name="Albersmeier A."/>
            <person name="Kalinowski J."/>
            <person name="Ruckert C."/>
        </authorList>
    </citation>
    <scope>NUCLEOTIDE SEQUENCE</scope>
    <source>
        <strain evidence="1">JCM 4391</strain>
    </source>
</reference>
<organism evidence="1 2">
    <name type="scientific">Streptomyces lavendofoliae</name>
    <dbReference type="NCBI Taxonomy" id="67314"/>
    <lineage>
        <taxon>Bacteria</taxon>
        <taxon>Bacillati</taxon>
        <taxon>Actinomycetota</taxon>
        <taxon>Actinomycetes</taxon>
        <taxon>Kitasatosporales</taxon>
        <taxon>Streptomycetaceae</taxon>
        <taxon>Streptomyces</taxon>
    </lineage>
</organism>
<protein>
    <recommendedName>
        <fullName evidence="3">Isochorismatase family protein</fullName>
    </recommendedName>
</protein>
<accession>A0A918I3G2</accession>
<reference evidence="1" key="2">
    <citation type="submission" date="2020-09" db="EMBL/GenBank/DDBJ databases">
        <authorList>
            <person name="Sun Q."/>
            <person name="Ohkuma M."/>
        </authorList>
    </citation>
    <scope>NUCLEOTIDE SEQUENCE</scope>
    <source>
        <strain evidence="1">JCM 4391</strain>
    </source>
</reference>
<keyword evidence="2" id="KW-1185">Reference proteome</keyword>
<dbReference type="SUPFAM" id="SSF52499">
    <property type="entry name" value="Isochorismatase-like hydrolases"/>
    <property type="match status" value="1"/>
</dbReference>
<evidence type="ECO:0000313" key="1">
    <source>
        <dbReference type="EMBL" id="GGU63139.1"/>
    </source>
</evidence>
<name>A0A918I3G2_9ACTN</name>
<comment type="caution">
    <text evidence="1">The sequence shown here is derived from an EMBL/GenBank/DDBJ whole genome shotgun (WGS) entry which is preliminary data.</text>
</comment>
<gene>
    <name evidence="1" type="ORF">GCM10010274_59810</name>
</gene>